<keyword evidence="3" id="KW-1185">Reference proteome</keyword>
<accession>A0ABY0FM23</accession>
<dbReference type="EMBL" id="PRLL01000003">
    <property type="protein sequence ID" value="RYC73829.1"/>
    <property type="molecule type" value="Genomic_DNA"/>
</dbReference>
<dbReference type="Gene3D" id="2.30.130.30">
    <property type="entry name" value="Hypothetical protein"/>
    <property type="match status" value="1"/>
</dbReference>
<dbReference type="Proteomes" id="UP001191004">
    <property type="component" value="Unassembled WGS sequence"/>
</dbReference>
<evidence type="ECO:0000259" key="1">
    <source>
        <dbReference type="SMART" id="SM01022"/>
    </source>
</evidence>
<dbReference type="SUPFAM" id="SSF88697">
    <property type="entry name" value="PUA domain-like"/>
    <property type="match status" value="1"/>
</dbReference>
<reference evidence="2 3" key="2">
    <citation type="journal article" date="2020" name="Cell Rep.">
        <title>Acquisition and Adaptation of Ultra-small Parasitic Reduced Genome Bacteria to Mammalian Hosts.</title>
        <authorList>
            <person name="McLean J.S."/>
            <person name="Bor B."/>
            <person name="Kerns K.A."/>
            <person name="Liu Q."/>
            <person name="To T.T."/>
            <person name="Solden L."/>
            <person name="Hendrickson E.L."/>
            <person name="Wrighton K."/>
            <person name="Shi W."/>
            <person name="He X."/>
        </authorList>
    </citation>
    <scope>NUCLEOTIDE SEQUENCE [LARGE SCALE GENOMIC DNA]</scope>
    <source>
        <strain evidence="2 3">TM7_KMM_G3_1_HOT_351</strain>
    </source>
</reference>
<gene>
    <name evidence="2" type="ORF">G3KMM_00169</name>
</gene>
<name>A0ABY0FM23_9BACT</name>
<evidence type="ECO:0000313" key="2">
    <source>
        <dbReference type="EMBL" id="RYC73829.1"/>
    </source>
</evidence>
<comment type="caution">
    <text evidence="2">The sequence shown here is derived from an EMBL/GenBank/DDBJ whole genome shotgun (WGS) entry which is preliminary data.</text>
</comment>
<reference evidence="2 3" key="1">
    <citation type="journal article" date="2018" name="bioRxiv">
        <title>Evidence of independent acquisition and adaption of ultra-small bacteria to human hosts across the highly diverse yet reduced genomes of the phylum Saccharibacteria.</title>
        <authorList>
            <person name="McLean J.S."/>
            <person name="Bor B."/>
            <person name="To T.T."/>
            <person name="Liu Q."/>
            <person name="Kearns K.A."/>
            <person name="Solden L.M."/>
            <person name="Wrighton K.C."/>
            <person name="He X."/>
            <person name="Shi W."/>
        </authorList>
    </citation>
    <scope>NUCLEOTIDE SEQUENCE [LARGE SCALE GENOMIC DNA]</scope>
    <source>
        <strain evidence="2 3">TM7_KMM_G3_1_HOT_351</strain>
    </source>
</reference>
<proteinExistence type="predicted"/>
<feature type="domain" description="ASCH" evidence="1">
    <location>
        <begin position="1"/>
        <end position="106"/>
    </location>
</feature>
<dbReference type="InterPro" id="IPR015947">
    <property type="entry name" value="PUA-like_sf"/>
</dbReference>
<protein>
    <recommendedName>
        <fullName evidence="1">ASCH domain-containing protein</fullName>
    </recommendedName>
</protein>
<sequence length="106" mass="12378">MNLQPRYFNYIKNGTKRIELRLNDEKRRQLQLGNTLVFTSSEGESLSTKITGLLYYQDFVSLFQDFPIELLSDATMSKAELLNVLNEFYPAEKQRHYGVLGIRIEP</sequence>
<dbReference type="CDD" id="cd06555">
    <property type="entry name" value="ASCH_PF0470_like"/>
    <property type="match status" value="1"/>
</dbReference>
<dbReference type="SMART" id="SM01022">
    <property type="entry name" value="ASCH"/>
    <property type="match status" value="1"/>
</dbReference>
<dbReference type="InterPro" id="IPR007374">
    <property type="entry name" value="ASCH_domain"/>
</dbReference>
<dbReference type="Pfam" id="PF04266">
    <property type="entry name" value="ASCH"/>
    <property type="match status" value="1"/>
</dbReference>
<evidence type="ECO:0000313" key="3">
    <source>
        <dbReference type="Proteomes" id="UP001191004"/>
    </source>
</evidence>
<organism evidence="2 3">
    <name type="scientific">Candidatus Nanosyncoccus nanoralicus</name>
    <dbReference type="NCBI Taxonomy" id="2171996"/>
    <lineage>
        <taxon>Bacteria</taxon>
        <taxon>Candidatus Saccharimonadota</taxon>
        <taxon>Candidatus Nanosyncoccalia</taxon>
        <taxon>Candidatus Nanosyncoccales</taxon>
        <taxon>Candidatus Nanosyncoccaceae</taxon>
        <taxon>Candidatus Nanosyncoccus</taxon>
    </lineage>
</organism>